<evidence type="ECO:0000313" key="3">
    <source>
        <dbReference type="Proteomes" id="UP001281761"/>
    </source>
</evidence>
<feature type="region of interest" description="Disordered" evidence="1">
    <location>
        <begin position="986"/>
        <end position="1010"/>
    </location>
</feature>
<reference evidence="2 3" key="1">
    <citation type="journal article" date="2022" name="bioRxiv">
        <title>Genomics of Preaxostyla Flagellates Illuminates Evolutionary Transitions and the Path Towards Mitochondrial Loss.</title>
        <authorList>
            <person name="Novak L.V.F."/>
            <person name="Treitli S.C."/>
            <person name="Pyrih J."/>
            <person name="Halakuc P."/>
            <person name="Pipaliya S.V."/>
            <person name="Vacek V."/>
            <person name="Brzon O."/>
            <person name="Soukal P."/>
            <person name="Eme L."/>
            <person name="Dacks J.B."/>
            <person name="Karnkowska A."/>
            <person name="Elias M."/>
            <person name="Hampl V."/>
        </authorList>
    </citation>
    <scope>NUCLEOTIDE SEQUENCE [LARGE SCALE GENOMIC DNA]</scope>
    <source>
        <strain evidence="2">NAU3</strain>
        <tissue evidence="2">Gut</tissue>
    </source>
</reference>
<feature type="region of interest" description="Disordered" evidence="1">
    <location>
        <begin position="158"/>
        <end position="227"/>
    </location>
</feature>
<feature type="compositionally biased region" description="Acidic residues" evidence="1">
    <location>
        <begin position="163"/>
        <end position="175"/>
    </location>
</feature>
<evidence type="ECO:0000256" key="1">
    <source>
        <dbReference type="SAM" id="MobiDB-lite"/>
    </source>
</evidence>
<feature type="region of interest" description="Disordered" evidence="1">
    <location>
        <begin position="1078"/>
        <end position="1120"/>
    </location>
</feature>
<feature type="compositionally biased region" description="Pro residues" evidence="1">
    <location>
        <begin position="1107"/>
        <end position="1118"/>
    </location>
</feature>
<name>A0ABQ9Y1X1_9EUKA</name>
<dbReference type="EMBL" id="JARBJD010000044">
    <property type="protein sequence ID" value="KAK2957734.1"/>
    <property type="molecule type" value="Genomic_DNA"/>
</dbReference>
<feature type="compositionally biased region" description="Polar residues" evidence="1">
    <location>
        <begin position="1090"/>
        <end position="1100"/>
    </location>
</feature>
<dbReference type="Proteomes" id="UP001281761">
    <property type="component" value="Unassembled WGS sequence"/>
</dbReference>
<feature type="compositionally biased region" description="Pro residues" evidence="1">
    <location>
        <begin position="1078"/>
        <end position="1088"/>
    </location>
</feature>
<accession>A0ABQ9Y1X1</accession>
<evidence type="ECO:0000313" key="2">
    <source>
        <dbReference type="EMBL" id="KAK2957734.1"/>
    </source>
</evidence>
<proteinExistence type="predicted"/>
<sequence>MSLFSATILSAQDDTHSLSEGESLAVSPIFLSRFSHPNIQRYTSIASAKNSLPSIPSLKKLYSKLIFLSLKHIISSSSALLQAGSFVTKLEELIIHQTIDTNFHLHTSSLDDQNARSPVGMLGSYSDFVRDSQDLITEVHPGMKEIVSFLPRSHLQETRFSEDEGSADNTSEAETESLSSHEEMQEMTYRTPRPHIRRLGSKPGYSPVIDSPLFDSPNPSPPDDETVSVQSLSTMITMTTFLDDNETVSLRAYHSPMTDSQRRHIRSSAPFPSVVQNESPPSFWRNDSLDDTKKGKYALKALYANTSTILASLILPELTIKLISKSKNENSPLPLPFFEHISRLLSPHFTDVFDWSSFSDVLCHATLSNPNSPKLPPHHYRSYSSIIRPIKDKTKSVHDKTLRNRDDHQQVPPLTEKKIAHHPSESNVFLLSIINQPSSESLVSHKQLPAFTVSPMSDSTDNLHAVLKYNPQTKTENQRRESTPMLYFQEEIRQSQLTPDMQSSLTFLFTRTVNALISPPFLTNEIALLIAPFISSPVREITSTSSRFIYSFLQQDINSFYFFSTKREVESLHRFMDLEARFRTWERRSKPSKIESLHSVEQSSCPISTVPDQHFPREERDVAIALFSVYKFNNDQIPLLNESNQSLNIPLIREYLAFFKPFIAHYHVLRHHPAFQVVDAVLAFIPSFLRTIISIIDSVTDPLSPSSLVTDFNCHATQLIKSFPHPPSSPFYWTAILIDLIGFSQLHEAYPPLESQQSTGGTLFSPIKFLDEVAVIDDQQRTLQHLIVMAARTANKIFDNLLVPFPIPSDSHMKWKGTMITSVQPVLLSVILPYLRKFMHSQLMKEEEYVVMSQSYHDSSSPDLIQPKLLTFYSDHASTSAEFCKLYLNVMLCDLDPRHQLVFIVDTILRHKPANEPVERLMVFSTARKPHPYHPRLLVLHALVRLASILKTSDELRAFFIKEIPNSLVVTAQFATLHANSHIDSTNARRNMNTPSSESSSESDDFSIDDQFDDSKEAQYDEELQVAVTRVFEAYTQGNDEILDPDRLALKWIIILINGFWEMYSTLPYPPPPSKILIRPPVPPPLPPSAATNQQGNNTTQSHVISPDPPPPPQPPQITPYSIPPVDMDSFVLPFGQDNVNHATLRALLTLTHSHPPDKYSVLWYPIFAHLFIPSRIRTLPARDQNLLSYLLRLYLVTIEPTKITDYTGYTQLFLSNSVLIQATLTEYLVEALSPHTANSLSIRSIPFTPMREEYLQRRK</sequence>
<organism evidence="2 3">
    <name type="scientific">Blattamonas nauphoetae</name>
    <dbReference type="NCBI Taxonomy" id="2049346"/>
    <lineage>
        <taxon>Eukaryota</taxon>
        <taxon>Metamonada</taxon>
        <taxon>Preaxostyla</taxon>
        <taxon>Oxymonadida</taxon>
        <taxon>Blattamonas</taxon>
    </lineage>
</organism>
<comment type="caution">
    <text evidence="2">The sequence shown here is derived from an EMBL/GenBank/DDBJ whole genome shotgun (WGS) entry which is preliminary data.</text>
</comment>
<gene>
    <name evidence="2" type="ORF">BLNAU_7389</name>
</gene>
<feature type="compositionally biased region" description="Polar residues" evidence="1">
    <location>
        <begin position="986"/>
        <end position="995"/>
    </location>
</feature>
<feature type="compositionally biased region" description="Acidic residues" evidence="1">
    <location>
        <begin position="1001"/>
        <end position="1010"/>
    </location>
</feature>
<protein>
    <submittedName>
        <fullName evidence="2">Uncharacterized protein</fullName>
    </submittedName>
</protein>
<keyword evidence="3" id="KW-1185">Reference proteome</keyword>